<keyword evidence="11 18" id="KW-1015">Disulfide bond</keyword>
<evidence type="ECO:0000313" key="22">
    <source>
        <dbReference type="Proteomes" id="UP001632038"/>
    </source>
</evidence>
<accession>A0ABD3CF89</accession>
<comment type="function">
    <text evidence="2">Removal of H(2)O(2), oxidation of toxic reductants, biosynthesis and degradation of lignin, suberization, auxin catabolism, response to environmental stresses such as wounding, pathogen attack and oxidative stress. These functions might be dependent on each isozyme/isoform in each plant tissue.</text>
</comment>
<dbReference type="GO" id="GO:0006979">
    <property type="term" value="P:response to oxidative stress"/>
    <property type="evidence" value="ECO:0007669"/>
    <property type="project" value="UniProtKB-UniRule"/>
</dbReference>
<dbReference type="PRINTS" id="PR00458">
    <property type="entry name" value="PEROXIDASE"/>
</dbReference>
<evidence type="ECO:0000256" key="10">
    <source>
        <dbReference type="ARBA" id="ARBA00023108"/>
    </source>
</evidence>
<feature type="binding site" evidence="16">
    <location>
        <position position="247"/>
    </location>
    <ligand>
        <name>Ca(2+)</name>
        <dbReference type="ChEBI" id="CHEBI:29108"/>
        <label>2</label>
    </ligand>
</feature>
<dbReference type="InterPro" id="IPR002016">
    <property type="entry name" value="Haem_peroxidase"/>
</dbReference>
<comment type="catalytic activity">
    <reaction evidence="1 19">
        <text>2 a phenolic donor + H2O2 = 2 a phenolic radical donor + 2 H2O</text>
        <dbReference type="Rhea" id="RHEA:56136"/>
        <dbReference type="ChEBI" id="CHEBI:15377"/>
        <dbReference type="ChEBI" id="CHEBI:16240"/>
        <dbReference type="ChEBI" id="CHEBI:139520"/>
        <dbReference type="ChEBI" id="CHEBI:139521"/>
        <dbReference type="EC" id="1.11.1.7"/>
    </reaction>
</comment>
<dbReference type="InterPro" id="IPR000823">
    <property type="entry name" value="Peroxidase_pln"/>
</dbReference>
<evidence type="ECO:0000256" key="17">
    <source>
        <dbReference type="PIRSR" id="PIRSR600823-4"/>
    </source>
</evidence>
<dbReference type="PRINTS" id="PR00461">
    <property type="entry name" value="PLPEROXIDASE"/>
</dbReference>
<keyword evidence="7 19" id="KW-0732">Signal</keyword>
<keyword evidence="10" id="KW-0090">Biological rhythms</keyword>
<dbReference type="GO" id="GO:0042744">
    <property type="term" value="P:hydrogen peroxide catabolic process"/>
    <property type="evidence" value="ECO:0007669"/>
    <property type="project" value="UniProtKB-KW"/>
</dbReference>
<dbReference type="InterPro" id="IPR033905">
    <property type="entry name" value="Secretory_peroxidase"/>
</dbReference>
<comment type="similarity">
    <text evidence="19">Belongs to the peroxidase family. Classical plant (class III) peroxidase subfamily.</text>
</comment>
<evidence type="ECO:0000256" key="8">
    <source>
        <dbReference type="ARBA" id="ARBA00023002"/>
    </source>
</evidence>
<feature type="binding site" evidence="16">
    <location>
        <position position="76"/>
    </location>
    <ligand>
        <name>Ca(2+)</name>
        <dbReference type="ChEBI" id="CHEBI:29108"/>
        <label>1</label>
    </ligand>
</feature>
<dbReference type="GO" id="GO:0005576">
    <property type="term" value="C:extracellular region"/>
    <property type="evidence" value="ECO:0007669"/>
    <property type="project" value="UniProtKB-SubCell"/>
</dbReference>
<dbReference type="EMBL" id="JAVIJP010000036">
    <property type="protein sequence ID" value="KAL3628543.1"/>
    <property type="molecule type" value="Genomic_DNA"/>
</dbReference>
<keyword evidence="13 19" id="KW-0376">Hydrogen peroxide</keyword>
<evidence type="ECO:0000256" key="4">
    <source>
        <dbReference type="ARBA" id="ARBA00022559"/>
    </source>
</evidence>
<feature type="binding site" evidence="16">
    <location>
        <position position="255"/>
    </location>
    <ligand>
        <name>Ca(2+)</name>
        <dbReference type="ChEBI" id="CHEBI:29108"/>
        <label>2</label>
    </ligand>
</feature>
<organism evidence="21 22">
    <name type="scientific">Castilleja foliolosa</name>
    <dbReference type="NCBI Taxonomy" id="1961234"/>
    <lineage>
        <taxon>Eukaryota</taxon>
        <taxon>Viridiplantae</taxon>
        <taxon>Streptophyta</taxon>
        <taxon>Embryophyta</taxon>
        <taxon>Tracheophyta</taxon>
        <taxon>Spermatophyta</taxon>
        <taxon>Magnoliopsida</taxon>
        <taxon>eudicotyledons</taxon>
        <taxon>Gunneridae</taxon>
        <taxon>Pentapetalae</taxon>
        <taxon>asterids</taxon>
        <taxon>lamiids</taxon>
        <taxon>Lamiales</taxon>
        <taxon>Orobanchaceae</taxon>
        <taxon>Pedicularideae</taxon>
        <taxon>Castillejinae</taxon>
        <taxon>Castilleja</taxon>
    </lineage>
</organism>
<evidence type="ECO:0000256" key="6">
    <source>
        <dbReference type="ARBA" id="ARBA00022723"/>
    </source>
</evidence>
<feature type="binding site" evidence="16">
    <location>
        <position position="80"/>
    </location>
    <ligand>
        <name>Ca(2+)</name>
        <dbReference type="ChEBI" id="CHEBI:29108"/>
        <label>1</label>
    </ligand>
</feature>
<evidence type="ECO:0000256" key="15">
    <source>
        <dbReference type="PIRSR" id="PIRSR600823-2"/>
    </source>
</evidence>
<dbReference type="FunFam" id="1.10.520.10:FF:000010">
    <property type="entry name" value="Peroxidase"/>
    <property type="match status" value="1"/>
</dbReference>
<feature type="disulfide bond" evidence="18">
    <location>
        <begin position="39"/>
        <end position="119"/>
    </location>
</feature>
<keyword evidence="6 16" id="KW-0479">Metal-binding</keyword>
<comment type="cofactor">
    <cofactor evidence="16 19">
        <name>Ca(2+)</name>
        <dbReference type="ChEBI" id="CHEBI:29108"/>
    </cofactor>
    <text evidence="16 19">Binds 2 calcium ions per subunit.</text>
</comment>
<feature type="site" description="Transition state stabilizer" evidence="17">
    <location>
        <position position="66"/>
    </location>
</feature>
<evidence type="ECO:0000256" key="11">
    <source>
        <dbReference type="ARBA" id="ARBA00023157"/>
    </source>
</evidence>
<reference evidence="22" key="1">
    <citation type="journal article" date="2024" name="IScience">
        <title>Strigolactones Initiate the Formation of Haustorium-like Structures in Castilleja.</title>
        <authorList>
            <person name="Buerger M."/>
            <person name="Peterson D."/>
            <person name="Chory J."/>
        </authorList>
    </citation>
    <scope>NUCLEOTIDE SEQUENCE [LARGE SCALE GENOMIC DNA]</scope>
</reference>
<feature type="binding site" evidence="16">
    <location>
        <position position="71"/>
    </location>
    <ligand>
        <name>Ca(2+)</name>
        <dbReference type="ChEBI" id="CHEBI:29108"/>
        <label>1</label>
    </ligand>
</feature>
<evidence type="ECO:0000256" key="13">
    <source>
        <dbReference type="ARBA" id="ARBA00023324"/>
    </source>
</evidence>
<comment type="caution">
    <text evidence="21">The sequence shown here is derived from an EMBL/GenBank/DDBJ whole genome shotgun (WGS) entry which is preliminary data.</text>
</comment>
<dbReference type="Gene3D" id="1.10.420.10">
    <property type="entry name" value="Peroxidase, domain 2"/>
    <property type="match status" value="1"/>
</dbReference>
<evidence type="ECO:0000256" key="2">
    <source>
        <dbReference type="ARBA" id="ARBA00002322"/>
    </source>
</evidence>
<keyword evidence="4 19" id="KW-0575">Peroxidase</keyword>
<feature type="binding site" evidence="16">
    <location>
        <position position="93"/>
    </location>
    <ligand>
        <name>Ca(2+)</name>
        <dbReference type="ChEBI" id="CHEBI:29108"/>
        <label>1</label>
    </ligand>
</feature>
<comment type="subcellular location">
    <subcellularLocation>
        <location evidence="19">Secreted</location>
    </subcellularLocation>
</comment>
<comment type="cofactor">
    <cofactor evidence="16 19">
        <name>heme b</name>
        <dbReference type="ChEBI" id="CHEBI:60344"/>
    </cofactor>
    <text evidence="16 19">Binds 1 heme b (iron(II)-protoporphyrin IX) group per subunit.</text>
</comment>
<feature type="binding site" evidence="16">
    <location>
        <position position="250"/>
    </location>
    <ligand>
        <name>Ca(2+)</name>
        <dbReference type="ChEBI" id="CHEBI:29108"/>
        <label>2</label>
    </ligand>
</feature>
<evidence type="ECO:0000256" key="14">
    <source>
        <dbReference type="PIRSR" id="PIRSR600823-1"/>
    </source>
</evidence>
<evidence type="ECO:0000259" key="20">
    <source>
        <dbReference type="PROSITE" id="PS50873"/>
    </source>
</evidence>
<dbReference type="Pfam" id="PF00141">
    <property type="entry name" value="peroxidase"/>
    <property type="match status" value="1"/>
</dbReference>
<keyword evidence="5 19" id="KW-0349">Heme</keyword>
<evidence type="ECO:0000256" key="3">
    <source>
        <dbReference type="ARBA" id="ARBA00012313"/>
    </source>
</evidence>
<dbReference type="PANTHER" id="PTHR31517">
    <property type="match status" value="1"/>
</dbReference>
<evidence type="ECO:0000256" key="9">
    <source>
        <dbReference type="ARBA" id="ARBA00023004"/>
    </source>
</evidence>
<evidence type="ECO:0000313" key="21">
    <source>
        <dbReference type="EMBL" id="KAL3628543.1"/>
    </source>
</evidence>
<feature type="chain" id="PRO_5044529539" description="Peroxidase" evidence="19">
    <location>
        <begin position="29"/>
        <end position="328"/>
    </location>
</feature>
<dbReference type="GO" id="GO:0140825">
    <property type="term" value="F:lactoperoxidase activity"/>
    <property type="evidence" value="ECO:0007669"/>
    <property type="project" value="UniProtKB-EC"/>
</dbReference>
<evidence type="ECO:0000256" key="19">
    <source>
        <dbReference type="RuleBase" id="RU362060"/>
    </source>
</evidence>
<name>A0ABD3CF89_9LAMI</name>
<dbReference type="FunFam" id="1.10.420.10:FF:000007">
    <property type="entry name" value="Peroxidase"/>
    <property type="match status" value="1"/>
</dbReference>
<evidence type="ECO:0000256" key="7">
    <source>
        <dbReference type="ARBA" id="ARBA00022729"/>
    </source>
</evidence>
<dbReference type="GO" id="GO:0046872">
    <property type="term" value="F:metal ion binding"/>
    <property type="evidence" value="ECO:0007669"/>
    <property type="project" value="UniProtKB-UniRule"/>
</dbReference>
<dbReference type="GO" id="GO:0048511">
    <property type="term" value="P:rhythmic process"/>
    <property type="evidence" value="ECO:0007669"/>
    <property type="project" value="UniProtKB-KW"/>
</dbReference>
<feature type="disulfide bond" evidence="18">
    <location>
        <begin position="204"/>
        <end position="231"/>
    </location>
</feature>
<keyword evidence="22" id="KW-1185">Reference proteome</keyword>
<feature type="signal peptide" evidence="19">
    <location>
        <begin position="1"/>
        <end position="28"/>
    </location>
</feature>
<keyword evidence="8 19" id="KW-0560">Oxidoreductase</keyword>
<protein>
    <recommendedName>
        <fullName evidence="3 19">Peroxidase</fullName>
        <ecNumber evidence="3 19">1.11.1.7</ecNumber>
    </recommendedName>
</protein>
<evidence type="ECO:0000256" key="5">
    <source>
        <dbReference type="ARBA" id="ARBA00022617"/>
    </source>
</evidence>
<dbReference type="CDD" id="cd00693">
    <property type="entry name" value="secretory_peroxidase"/>
    <property type="match status" value="1"/>
</dbReference>
<dbReference type="Gene3D" id="1.10.520.10">
    <property type="match status" value="1"/>
</dbReference>
<gene>
    <name evidence="21" type="primary">PER21_2</name>
    <name evidence="21" type="ORF">CASFOL_027589</name>
</gene>
<feature type="binding site" evidence="16">
    <location>
        <position position="78"/>
    </location>
    <ligand>
        <name>Ca(2+)</name>
        <dbReference type="ChEBI" id="CHEBI:29108"/>
        <label>1</label>
    </ligand>
</feature>
<proteinExistence type="inferred from homology"/>
<dbReference type="AlphaFoldDB" id="A0ABD3CF89"/>
<keyword evidence="16 19" id="KW-0106">Calcium</keyword>
<sequence>MANFTFKFGPTFIFVLLPLLLQFHSGKSELQFNYYKESCPRAEEIIKEQVELLYYKHGNTAVSWIRTLFHDCIVGGCDASLLLETVKGGVKSEQTASGNFGMRNFKYIKTIKDALEKACPVTVSCADIIALSAKEGSIMLKGPVIEIKTGRKDGKQSYASLVDQSIPHHNVTMSTVLSTFQKIGIDTEGAVALFGAHSVGRVHCVNLVPRLYPTIDPTLDPAYAKYLIGRCPSPIPNPEAVEYSRNDRVTTMILDNMYYKNILGHKGLLVVDQELVSDPRTYPFVQKMAADNGYFHAQFARAMTILSEYNLITGNQGEIRKDCRFVNH</sequence>
<feature type="binding site" evidence="16">
    <location>
        <position position="74"/>
    </location>
    <ligand>
        <name>Ca(2+)</name>
        <dbReference type="ChEBI" id="CHEBI:29108"/>
        <label>1</label>
    </ligand>
</feature>
<dbReference type="GO" id="GO:0020037">
    <property type="term" value="F:heme binding"/>
    <property type="evidence" value="ECO:0007669"/>
    <property type="project" value="UniProtKB-UniRule"/>
</dbReference>
<dbReference type="SUPFAM" id="SSF48113">
    <property type="entry name" value="Heme-dependent peroxidases"/>
    <property type="match status" value="1"/>
</dbReference>
<dbReference type="InterPro" id="IPR010255">
    <property type="entry name" value="Haem_peroxidase_sf"/>
</dbReference>
<feature type="binding site" description="axial binding residue" evidence="16">
    <location>
        <position position="197"/>
    </location>
    <ligand>
        <name>heme b</name>
        <dbReference type="ChEBI" id="CHEBI:60344"/>
    </ligand>
    <ligandPart>
        <name>Fe</name>
        <dbReference type="ChEBI" id="CHEBI:18248"/>
    </ligandPart>
</feature>
<dbReference type="EC" id="1.11.1.7" evidence="3 19"/>
<dbReference type="Proteomes" id="UP001632038">
    <property type="component" value="Unassembled WGS sequence"/>
</dbReference>
<feature type="disulfide bond" evidence="18">
    <location>
        <begin position="125"/>
        <end position="323"/>
    </location>
</feature>
<feature type="binding site" evidence="15">
    <location>
        <position position="167"/>
    </location>
    <ligand>
        <name>substrate</name>
    </ligand>
</feature>
<keyword evidence="12" id="KW-0325">Glycoprotein</keyword>
<feature type="domain" description="Plant heme peroxidase family profile" evidence="20">
    <location>
        <begin position="29"/>
        <end position="327"/>
    </location>
</feature>
<dbReference type="PANTHER" id="PTHR31517:SF80">
    <property type="entry name" value="PEROXIDASE"/>
    <property type="match status" value="1"/>
</dbReference>
<evidence type="ECO:0000256" key="18">
    <source>
        <dbReference type="PIRSR" id="PIRSR600823-5"/>
    </source>
</evidence>
<keyword evidence="19" id="KW-0964">Secreted</keyword>
<evidence type="ECO:0000256" key="12">
    <source>
        <dbReference type="ARBA" id="ARBA00023180"/>
    </source>
</evidence>
<feature type="disulfide bond" evidence="18">
    <location>
        <begin position="72"/>
        <end position="77"/>
    </location>
</feature>
<evidence type="ECO:0000256" key="16">
    <source>
        <dbReference type="PIRSR" id="PIRSR600823-3"/>
    </source>
</evidence>
<dbReference type="PROSITE" id="PS50873">
    <property type="entry name" value="PEROXIDASE_4"/>
    <property type="match status" value="1"/>
</dbReference>
<feature type="active site" description="Proton acceptor" evidence="14">
    <location>
        <position position="70"/>
    </location>
</feature>
<keyword evidence="9 16" id="KW-0408">Iron</keyword>
<evidence type="ECO:0000256" key="1">
    <source>
        <dbReference type="ARBA" id="ARBA00000189"/>
    </source>
</evidence>